<dbReference type="Proteomes" id="UP000475385">
    <property type="component" value="Unassembled WGS sequence"/>
</dbReference>
<dbReference type="SUPFAM" id="SSF52540">
    <property type="entry name" value="P-loop containing nucleoside triphosphate hydrolases"/>
    <property type="match status" value="1"/>
</dbReference>
<evidence type="ECO:0000256" key="1">
    <source>
        <dbReference type="SAM" id="MobiDB-lite"/>
    </source>
</evidence>
<proteinExistence type="predicted"/>
<comment type="caution">
    <text evidence="2">The sequence shown here is derived from an EMBL/GenBank/DDBJ whole genome shotgun (WGS) entry which is preliminary data.</text>
</comment>
<reference evidence="2 3" key="2">
    <citation type="submission" date="2020-03" db="EMBL/GenBank/DDBJ databases">
        <title>Roseomonas stagni sp. nov., isolated from pond water in Japan.</title>
        <authorList>
            <person name="Furuhata K."/>
            <person name="Miyamoto H."/>
            <person name="Goto K."/>
        </authorList>
    </citation>
    <scope>NUCLEOTIDE SEQUENCE [LARGE SCALE GENOMIC DNA]</scope>
    <source>
        <strain evidence="2 3">PeD5</strain>
    </source>
</reference>
<evidence type="ECO:0000313" key="3">
    <source>
        <dbReference type="Proteomes" id="UP000475385"/>
    </source>
</evidence>
<dbReference type="EMBL" id="JAAIKB010000022">
    <property type="protein sequence ID" value="NGM23976.1"/>
    <property type="molecule type" value="Genomic_DNA"/>
</dbReference>
<accession>A0A6M1LU12</accession>
<feature type="region of interest" description="Disordered" evidence="1">
    <location>
        <begin position="1147"/>
        <end position="1168"/>
    </location>
</feature>
<organism evidence="2 3">
    <name type="scientific">Falsiroseomonas algicola</name>
    <dbReference type="NCBI Taxonomy" id="2716930"/>
    <lineage>
        <taxon>Bacteria</taxon>
        <taxon>Pseudomonadati</taxon>
        <taxon>Pseudomonadota</taxon>
        <taxon>Alphaproteobacteria</taxon>
        <taxon>Acetobacterales</taxon>
        <taxon>Roseomonadaceae</taxon>
        <taxon>Falsiroseomonas</taxon>
    </lineage>
</organism>
<dbReference type="InterPro" id="IPR027417">
    <property type="entry name" value="P-loop_NTPase"/>
</dbReference>
<evidence type="ECO:0000313" key="2">
    <source>
        <dbReference type="EMBL" id="NGM23976.1"/>
    </source>
</evidence>
<protein>
    <recommendedName>
        <fullName evidence="4">ATP-binding protein</fullName>
    </recommendedName>
</protein>
<sequence length="1168" mass="127232">MRKAIIPNIAEFFRVPGRFLRSAQLERDFDDPSALDGYVLTPPMADAFQRLKDGLRPGSGHRAWRITGDYGVGKSSFALALAHVLGGMRGGPMARLAGELGWHVGRSDRPTLRPVLVTGSRTSIVPALAHGIAQSVERWRALDQNKDGREAGRLIKFAHAVADSGSAADLEKLIEQVRAYAARTHAGVLLVVDEMGKLLEYAAQHPDREDVFVLQTVAEAAARSGERPLLFLGLLHQGFGAYAERLPSALRHEWDKVAGRFEELVFDQPLAHTAALVSGAIGIDQCRLPQGVRNVARDVARATAASGWLGGATAAAATLDAEQLYPLHPTLLPVLVRFFARFGQHERSLFGFLLSSEPFALQAFAARPVAPEAWYTLADFYDYVRAAFGHRLAGASYRSQWLRIAASIDAVAELEPREIAVLKAVAVLNLLDADDLLPTERAIRASFVGTGTSDVGGVLARLAERGLLFGRGQAGAYRLWPTSSVSLDMALAEATRALGPVETVASGLDQYLDREPILARRHYVERGTLRYFEIRYAHSAALSTALATPIEGDGAIVVALVDTEAERAAIVDLALAEPYTSHDNVVVCVTTPLLSLAPELHDVRCWTWVAANTPALAEDSYAAAEVERQLSAARRALSVRLVEAVGLRTGSAPGQLLFRRGKQLGPMDGRGISRLLSSICDKLFEDAPRIKNELLNRNALSSAAAGARMRLIGGIFEASDQPLFGMDPLKSPPEKSMYLSVLKKGLVHVEENGRYRLVEPTEKADPLNLRPAISKIIDVVTAAQGGRVAVLQLLDVIRRPQYGVRNGVALLLLAIVLRTRAHELAIYENGTFLHRFGPPDFLRLTKAPASFEIQHCSVEGVRADVFQELAAAFAEPPVGRRPDVLDVVRTLCQFAARLPEYTRRTSILGRQTLAVRDVLLSAREPGPLLFRELPQALDMPPFALNEPADPARVRAFVEVLREALDELRAAYHELIGRTIRGVASAVGNTGEALDRTRLAQRAASVSLVAREPRLRTFALRLRDPGLSDEAWAEALGSFIVAKPPKQWSSADEARFVEEVGALAELFHRVEAAAFSRGGSTVPVKEAVRVSLTRADGVERVRVVLPETGEAEPPEDLVRAAAARLPRSRALRLQILSRLLWEELAVSDDRAERDETTDAAAASHLERKR</sequence>
<name>A0A6M1LU12_9PROT</name>
<reference evidence="2 3" key="1">
    <citation type="submission" date="2020-02" db="EMBL/GenBank/DDBJ databases">
        <authorList>
            <person name="Kim H.M."/>
            <person name="Jeon C.O."/>
        </authorList>
    </citation>
    <scope>NUCLEOTIDE SEQUENCE [LARGE SCALE GENOMIC DNA]</scope>
    <source>
        <strain evidence="2 3">PeD5</strain>
    </source>
</reference>
<keyword evidence="3" id="KW-1185">Reference proteome</keyword>
<evidence type="ECO:0008006" key="4">
    <source>
        <dbReference type="Google" id="ProtNLM"/>
    </source>
</evidence>
<dbReference type="AlphaFoldDB" id="A0A6M1LU12"/>
<gene>
    <name evidence="2" type="ORF">G3576_28475</name>
</gene>
<dbReference type="RefSeq" id="WP_164697890.1">
    <property type="nucleotide sequence ID" value="NZ_JAAIKB010000022.1"/>
</dbReference>